<evidence type="ECO:0000256" key="1">
    <source>
        <dbReference type="ARBA" id="ARBA00007441"/>
    </source>
</evidence>
<dbReference type="SUPFAM" id="SSF53383">
    <property type="entry name" value="PLP-dependent transferases"/>
    <property type="match status" value="1"/>
</dbReference>
<dbReference type="GO" id="GO:0008483">
    <property type="term" value="F:transaminase activity"/>
    <property type="evidence" value="ECO:0007669"/>
    <property type="project" value="TreeGrafter"/>
</dbReference>
<comment type="similarity">
    <text evidence="1">Belongs to the class-I pyridoxal-phosphate-dependent aminotransferase family.</text>
</comment>
<dbReference type="OrthoDB" id="7042322at2759"/>
<dbReference type="PRINTS" id="PR00753">
    <property type="entry name" value="ACCSYNTHASE"/>
</dbReference>
<feature type="domain" description="Aminotransferase class I/classII large" evidence="3">
    <location>
        <begin position="299"/>
        <end position="641"/>
    </location>
</feature>
<dbReference type="PANTHER" id="PTHR43795:SF39">
    <property type="entry name" value="AMINOTRANSFERASE CLASS I_CLASSII DOMAIN-CONTAINING PROTEIN"/>
    <property type="match status" value="1"/>
</dbReference>
<organism evidence="4 5">
    <name type="scientific">Clonostachys solani</name>
    <dbReference type="NCBI Taxonomy" id="160281"/>
    <lineage>
        <taxon>Eukaryota</taxon>
        <taxon>Fungi</taxon>
        <taxon>Dikarya</taxon>
        <taxon>Ascomycota</taxon>
        <taxon>Pezizomycotina</taxon>
        <taxon>Sordariomycetes</taxon>
        <taxon>Hypocreomycetidae</taxon>
        <taxon>Hypocreales</taxon>
        <taxon>Bionectriaceae</taxon>
        <taxon>Clonostachys</taxon>
    </lineage>
</organism>
<gene>
    <name evidence="4" type="ORF">CSOL1703_00013960</name>
</gene>
<reference evidence="4 5" key="2">
    <citation type="submission" date="2021-10" db="EMBL/GenBank/DDBJ databases">
        <authorList>
            <person name="Piombo E."/>
        </authorList>
    </citation>
    <scope>NUCLEOTIDE SEQUENCE [LARGE SCALE GENOMIC DNA]</scope>
</reference>
<dbReference type="EMBL" id="CABFOC020000038">
    <property type="protein sequence ID" value="CAH0050721.1"/>
    <property type="molecule type" value="Genomic_DNA"/>
</dbReference>
<evidence type="ECO:0000313" key="4">
    <source>
        <dbReference type="EMBL" id="CAH0050721.1"/>
    </source>
</evidence>
<dbReference type="AlphaFoldDB" id="A0A9P0EFL4"/>
<dbReference type="CDD" id="cd00609">
    <property type="entry name" value="AAT_like"/>
    <property type="match status" value="1"/>
</dbReference>
<dbReference type="InterPro" id="IPR015422">
    <property type="entry name" value="PyrdxlP-dep_Trfase_small"/>
</dbReference>
<dbReference type="Pfam" id="PF00155">
    <property type="entry name" value="Aminotran_1_2"/>
    <property type="match status" value="1"/>
</dbReference>
<dbReference type="PANTHER" id="PTHR43795">
    <property type="entry name" value="BIFUNCTIONAL ASPARTATE AMINOTRANSFERASE AND GLUTAMATE/ASPARTATE-PREPHENATE AMINOTRANSFERASE-RELATED"/>
    <property type="match status" value="1"/>
</dbReference>
<dbReference type="Gene3D" id="3.40.640.10">
    <property type="entry name" value="Type I PLP-dependent aspartate aminotransferase-like (Major domain)"/>
    <property type="match status" value="1"/>
</dbReference>
<sequence length="648" mass="71477">MGAPKNIIAESIFASVTPTLGQGQERTGLNGGDGRILVQANFSWSPIIASSRDTEKDYTVLPLDVIIAPALPAGLINHEVDQSDELNDIVDAILSSASGTSELSWSGQIFLVIPNRAGYIGRAKCFQQRFIGCSDLGLVHDRTTFAQDIKCGPTDSIKAVLGNYLVAIARQRNSAGLCDESTLLKEIDARLNFEWRFDQQPKHKTLALVDGNLNQKVCLPVYANNDEGVPKLSTRGTDWSKSNVGHSQDLYDPVNNPNGVVRLTNAHNGFIHGDLAAFINSHNQFDKGDCSYGKGDMGTLRLRTAMANHLNEYFAPVSNFDAEQITFAAGVTSLSEISAMVLCDPGDAIMIGRPCHSGFEKDLCMRTGVNIEWVSFAGDYQFSLLEVADYDAAFEEAKARGSNIKGLIICNPHNPLGQCYPPDTLKALMEFCASKEIHLISDEIYALSTYEREDRPSEKFTSVRSIDPSGIIDSRQVHVLYGMSKDYGAGGMRLGCVISQNTNFTRAVQAVSRFSSPSKFSMELAAKFLEDRQFVRQFLQKSRRMLLQGRLYTEELLKQTDIPFHDQGNSGLAIWLDLRGFIPSLGANYDPWFAEQLIASRFEEAGVLVDRGAVFSAPTAGRFRLVFSVDSETLREGIKRINYVLQHF</sequence>
<keyword evidence="2" id="KW-0663">Pyridoxal phosphate</keyword>
<dbReference type="Proteomes" id="UP000775872">
    <property type="component" value="Unassembled WGS sequence"/>
</dbReference>
<name>A0A9P0EFL4_9HYPO</name>
<dbReference type="PROSITE" id="PS00105">
    <property type="entry name" value="AA_TRANSFER_CLASS_1"/>
    <property type="match status" value="1"/>
</dbReference>
<reference evidence="5" key="1">
    <citation type="submission" date="2019-06" db="EMBL/GenBank/DDBJ databases">
        <authorList>
            <person name="Broberg M."/>
        </authorList>
    </citation>
    <scope>NUCLEOTIDE SEQUENCE [LARGE SCALE GENOMIC DNA]</scope>
</reference>
<evidence type="ECO:0000256" key="2">
    <source>
        <dbReference type="ARBA" id="ARBA00022898"/>
    </source>
</evidence>
<comment type="caution">
    <text evidence="4">The sequence shown here is derived from an EMBL/GenBank/DDBJ whole genome shotgun (WGS) entry which is preliminary data.</text>
</comment>
<dbReference type="InterPro" id="IPR050478">
    <property type="entry name" value="Ethylene_sulfur-biosynth"/>
</dbReference>
<dbReference type="GO" id="GO:0030170">
    <property type="term" value="F:pyridoxal phosphate binding"/>
    <property type="evidence" value="ECO:0007669"/>
    <property type="project" value="InterPro"/>
</dbReference>
<evidence type="ECO:0000259" key="3">
    <source>
        <dbReference type="Pfam" id="PF00155"/>
    </source>
</evidence>
<proteinExistence type="inferred from homology"/>
<dbReference type="Gene3D" id="3.90.1150.10">
    <property type="entry name" value="Aspartate Aminotransferase, domain 1"/>
    <property type="match status" value="1"/>
</dbReference>
<evidence type="ECO:0000313" key="5">
    <source>
        <dbReference type="Proteomes" id="UP000775872"/>
    </source>
</evidence>
<dbReference type="InterPro" id="IPR015421">
    <property type="entry name" value="PyrdxlP-dep_Trfase_major"/>
</dbReference>
<dbReference type="InterPro" id="IPR004838">
    <property type="entry name" value="NHTrfase_class1_PyrdxlP-BS"/>
</dbReference>
<accession>A0A9P0EFL4</accession>
<keyword evidence="5" id="KW-1185">Reference proteome</keyword>
<dbReference type="InterPro" id="IPR004839">
    <property type="entry name" value="Aminotransferase_I/II_large"/>
</dbReference>
<dbReference type="GO" id="GO:0006520">
    <property type="term" value="P:amino acid metabolic process"/>
    <property type="evidence" value="ECO:0007669"/>
    <property type="project" value="TreeGrafter"/>
</dbReference>
<protein>
    <recommendedName>
        <fullName evidence="3">Aminotransferase class I/classII large domain-containing protein</fullName>
    </recommendedName>
</protein>
<dbReference type="InterPro" id="IPR015424">
    <property type="entry name" value="PyrdxlP-dep_Trfase"/>
</dbReference>